<dbReference type="InterPro" id="IPR028087">
    <property type="entry name" value="Tad_N"/>
</dbReference>
<accession>A0A7H0LQK0</accession>
<dbReference type="AlphaFoldDB" id="A0A7H0LQK0"/>
<dbReference type="KEGG" id="spap:H3Z74_09565"/>
<evidence type="ECO:0000313" key="3">
    <source>
        <dbReference type="EMBL" id="QNQ11953.1"/>
    </source>
</evidence>
<sequence>MSGIRAIEQTVARGFLGRLARDVRGNTLAIMAAALIPLAGLVGGGIDISRMYITKTRLQHACDAGALAGRKAMGGGVWGTDDNDVAKQFFDANFQSGSYGSGTVSKTFTESAGKVSGSASTVLPMTLMKIFQKSTETLSVTCDAEMRLPNTDVMFVLDNTGSMGDTLAGDTAPKLDGLKIAVKCFYEIVARLNTNATCVAGTPSGGTGDQVQVRFGFVPYDTNVNVGYLLPSSYFADSWPYQSRERTTVYGLFSSWDSSTRNAQAYGAWVDTSVAAVTINKNSSCSSSTTGIAVPADTYTINGNPSSWADQESATQWRAYVMTKHRNYTINSTGTSGNNRTCKLQYRERQLERRAFWNRSTQNVANVLPFPAWLYKQTNLNVSGLKNGSGWNSSMTLPIGDNHTDMTVTWDGCVEERHTVRQASYSPIPAGANDLDIDSAPSASNTETQWGPVLNQVIYPRKSSYSNSGSYTTDDVTTFNQSYTGESYSCLTSATKMKKWTDPSVFDAYVDSLHKGSNTYHDIGLVWGARLLSPTGIFRAENEFTLPNTLPNGTTVPGGGEIERHLIFMTDGESCTSTMNYQAYGLAWYDRRQTDPSQVPTSGCSSDSQPGTLTDQVNARTNALCTAIKNKNITLWVIWFGASAPAVETQMRTCATSGRFFSARNSPELQRTFADIANQISQLRLTR</sequence>
<dbReference type="Proteomes" id="UP000516148">
    <property type="component" value="Chromosome"/>
</dbReference>
<dbReference type="InterPro" id="IPR036465">
    <property type="entry name" value="vWFA_dom_sf"/>
</dbReference>
<gene>
    <name evidence="3" type="ORF">H3Z74_09565</name>
</gene>
<dbReference type="EMBL" id="CP061038">
    <property type="protein sequence ID" value="QNQ11953.1"/>
    <property type="molecule type" value="Genomic_DNA"/>
</dbReference>
<dbReference type="SUPFAM" id="SSF53300">
    <property type="entry name" value="vWA-like"/>
    <property type="match status" value="1"/>
</dbReference>
<keyword evidence="4" id="KW-1185">Reference proteome</keyword>
<dbReference type="RefSeq" id="WP_187764253.1">
    <property type="nucleotide sequence ID" value="NZ_JANQBJ010000001.1"/>
</dbReference>
<dbReference type="Pfam" id="PF13400">
    <property type="entry name" value="Tad"/>
    <property type="match status" value="1"/>
</dbReference>
<keyword evidence="1" id="KW-0472">Membrane</keyword>
<dbReference type="Gene3D" id="3.40.50.410">
    <property type="entry name" value="von Willebrand factor, type A domain"/>
    <property type="match status" value="2"/>
</dbReference>
<protein>
    <submittedName>
        <fullName evidence="3">Pilus assembly protein</fullName>
    </submittedName>
</protein>
<feature type="domain" description="Putative Flp pilus-assembly TadG-like N-terminal" evidence="2">
    <location>
        <begin position="25"/>
        <end position="69"/>
    </location>
</feature>
<organism evidence="3 4">
    <name type="scientific">Sphingomonas alpina</name>
    <dbReference type="NCBI Taxonomy" id="653931"/>
    <lineage>
        <taxon>Bacteria</taxon>
        <taxon>Pseudomonadati</taxon>
        <taxon>Pseudomonadota</taxon>
        <taxon>Alphaproteobacteria</taxon>
        <taxon>Sphingomonadales</taxon>
        <taxon>Sphingomonadaceae</taxon>
        <taxon>Sphingomonas</taxon>
    </lineage>
</organism>
<keyword evidence="1" id="KW-1133">Transmembrane helix</keyword>
<reference evidence="3 4" key="1">
    <citation type="submission" date="2020-09" db="EMBL/GenBank/DDBJ databases">
        <title>Sphingomonas sp., a new species isolated from pork steak.</title>
        <authorList>
            <person name="Heidler von Heilborn D."/>
        </authorList>
    </citation>
    <scope>NUCLEOTIDE SEQUENCE [LARGE SCALE GENOMIC DNA]</scope>
    <source>
        <strain evidence="4">S8-3T</strain>
    </source>
</reference>
<evidence type="ECO:0000313" key="4">
    <source>
        <dbReference type="Proteomes" id="UP000516148"/>
    </source>
</evidence>
<keyword evidence="1" id="KW-0812">Transmembrane</keyword>
<name>A0A7H0LQK0_9SPHN</name>
<proteinExistence type="predicted"/>
<feature type="transmembrane region" description="Helical" evidence="1">
    <location>
        <begin position="28"/>
        <end position="48"/>
    </location>
</feature>
<evidence type="ECO:0000259" key="2">
    <source>
        <dbReference type="Pfam" id="PF13400"/>
    </source>
</evidence>
<evidence type="ECO:0000256" key="1">
    <source>
        <dbReference type="SAM" id="Phobius"/>
    </source>
</evidence>